<sequence length="342" mass="36299">MNLTLVVGSGRCGSTLLSRLLRDHPDVLSVGELFTVLTAHQQDLPLGEMDGEAVWSLLTTPNPAMDALAAAGLAPPEMAYPYRTGRHRPETGVPVIAHAVLPSLTDDPDALLDSLAPVVRAWPTRPAAAHYRALLEHLAALFGRDTIVERSAASLHLVPTLHAAFPDARIVHMHRDGPDCALSMSRHAGFRMIALAQRAMQLGDVTLTPKLTSAHLEAIPPDALSLLIPPMDAAAFMSYPIPLPVFGALWSSMIVDGVAALDMLPATATSTLRYEDLLHSPEATLTRLAATLGAPVDGDWLARSRALITPATTGRSRTLPPAELAALEAACRPGMKALGLID</sequence>
<dbReference type="Proteomes" id="UP001240984">
    <property type="component" value="Unassembled WGS sequence"/>
</dbReference>
<dbReference type="InterPro" id="IPR027417">
    <property type="entry name" value="P-loop_NTPase"/>
</dbReference>
<accession>A0ABT9MTM1</accession>
<keyword evidence="2" id="KW-1185">Reference proteome</keyword>
<evidence type="ECO:0008006" key="3">
    <source>
        <dbReference type="Google" id="ProtNLM"/>
    </source>
</evidence>
<proteinExistence type="predicted"/>
<dbReference type="SUPFAM" id="SSF52540">
    <property type="entry name" value="P-loop containing nucleoside triphosphate hydrolases"/>
    <property type="match status" value="1"/>
</dbReference>
<evidence type="ECO:0000313" key="2">
    <source>
        <dbReference type="Proteomes" id="UP001240984"/>
    </source>
</evidence>
<dbReference type="Pfam" id="PF13469">
    <property type="entry name" value="Sulfotransfer_3"/>
    <property type="match status" value="1"/>
</dbReference>
<organism evidence="1 2">
    <name type="scientific">Catenuloplanes nepalensis</name>
    <dbReference type="NCBI Taxonomy" id="587533"/>
    <lineage>
        <taxon>Bacteria</taxon>
        <taxon>Bacillati</taxon>
        <taxon>Actinomycetota</taxon>
        <taxon>Actinomycetes</taxon>
        <taxon>Micromonosporales</taxon>
        <taxon>Micromonosporaceae</taxon>
        <taxon>Catenuloplanes</taxon>
    </lineage>
</organism>
<gene>
    <name evidence="1" type="ORF">J2S43_003297</name>
</gene>
<protein>
    <recommendedName>
        <fullName evidence="3">Sulfotransferase</fullName>
    </recommendedName>
</protein>
<dbReference type="EMBL" id="JAUSRA010000001">
    <property type="protein sequence ID" value="MDP9794785.1"/>
    <property type="molecule type" value="Genomic_DNA"/>
</dbReference>
<reference evidence="1 2" key="1">
    <citation type="submission" date="2023-07" db="EMBL/GenBank/DDBJ databases">
        <title>Sequencing the genomes of 1000 actinobacteria strains.</title>
        <authorList>
            <person name="Klenk H.-P."/>
        </authorList>
    </citation>
    <scope>NUCLEOTIDE SEQUENCE [LARGE SCALE GENOMIC DNA]</scope>
    <source>
        <strain evidence="1 2">DSM 44710</strain>
    </source>
</reference>
<dbReference type="RefSeq" id="WP_306830062.1">
    <property type="nucleotide sequence ID" value="NZ_JAUSRA010000001.1"/>
</dbReference>
<evidence type="ECO:0000313" key="1">
    <source>
        <dbReference type="EMBL" id="MDP9794785.1"/>
    </source>
</evidence>
<name>A0ABT9MTM1_9ACTN</name>
<comment type="caution">
    <text evidence="1">The sequence shown here is derived from an EMBL/GenBank/DDBJ whole genome shotgun (WGS) entry which is preliminary data.</text>
</comment>
<dbReference type="Gene3D" id="3.40.50.300">
    <property type="entry name" value="P-loop containing nucleotide triphosphate hydrolases"/>
    <property type="match status" value="1"/>
</dbReference>